<reference evidence="3" key="1">
    <citation type="submission" date="2020-05" db="EMBL/GenBank/DDBJ databases">
        <title>Phylogenomic resolution of chytrid fungi.</title>
        <authorList>
            <person name="Stajich J.E."/>
            <person name="Amses K."/>
            <person name="Simmons R."/>
            <person name="Seto K."/>
            <person name="Myers J."/>
            <person name="Bonds A."/>
            <person name="Quandt C.A."/>
            <person name="Barry K."/>
            <person name="Liu P."/>
            <person name="Grigoriev I."/>
            <person name="Longcore J.E."/>
            <person name="James T.Y."/>
        </authorList>
    </citation>
    <scope>NUCLEOTIDE SEQUENCE</scope>
    <source>
        <strain evidence="3">JEL0513</strain>
    </source>
</reference>
<sequence length="258" mass="27711">MDRRDQSGSVGVARSREYGRIYAGRTVTLIKRNITEKRYSDGSESDTNSAVDISSRDPPAEYSAHGAYSEQTPLLGVAAAVDIDRTANRAANTTAVHAGNAFVARREAEYRFGGGRTSLAWKLGSFFGFAATLTAMLGYLLSLSQLPVSAFAAASVPMAIAIGVMFLHALLLLAISLRLGAYRAPNYPHSNPTRLYSNPSSKIRIHSPTVLAFFGILGFSGGILIGVFVDDYSLLGFWPFIPSGAVCLCLSWLTLAYL</sequence>
<keyword evidence="2" id="KW-1133">Transmembrane helix</keyword>
<evidence type="ECO:0000256" key="1">
    <source>
        <dbReference type="SAM" id="MobiDB-lite"/>
    </source>
</evidence>
<keyword evidence="4" id="KW-1185">Reference proteome</keyword>
<evidence type="ECO:0000313" key="3">
    <source>
        <dbReference type="EMBL" id="KAJ3101643.1"/>
    </source>
</evidence>
<keyword evidence="2" id="KW-0472">Membrane</keyword>
<name>A0AAD5SUY5_9FUNG</name>
<evidence type="ECO:0000313" key="4">
    <source>
        <dbReference type="Proteomes" id="UP001211907"/>
    </source>
</evidence>
<protein>
    <submittedName>
        <fullName evidence="3">Uncharacterized protein</fullName>
    </submittedName>
</protein>
<keyword evidence="2" id="KW-0812">Transmembrane</keyword>
<accession>A0AAD5SUY5</accession>
<feature type="transmembrane region" description="Helical" evidence="2">
    <location>
        <begin position="119"/>
        <end position="142"/>
    </location>
</feature>
<feature type="transmembrane region" description="Helical" evidence="2">
    <location>
        <begin position="210"/>
        <end position="229"/>
    </location>
</feature>
<dbReference type="EMBL" id="JADGJH010002212">
    <property type="protein sequence ID" value="KAJ3101643.1"/>
    <property type="molecule type" value="Genomic_DNA"/>
</dbReference>
<gene>
    <name evidence="3" type="ORF">HK100_004506</name>
</gene>
<evidence type="ECO:0000256" key="2">
    <source>
        <dbReference type="SAM" id="Phobius"/>
    </source>
</evidence>
<organism evidence="3 4">
    <name type="scientific">Physocladia obscura</name>
    <dbReference type="NCBI Taxonomy" id="109957"/>
    <lineage>
        <taxon>Eukaryota</taxon>
        <taxon>Fungi</taxon>
        <taxon>Fungi incertae sedis</taxon>
        <taxon>Chytridiomycota</taxon>
        <taxon>Chytridiomycota incertae sedis</taxon>
        <taxon>Chytridiomycetes</taxon>
        <taxon>Chytridiales</taxon>
        <taxon>Chytriomycetaceae</taxon>
        <taxon>Physocladia</taxon>
    </lineage>
</organism>
<comment type="caution">
    <text evidence="3">The sequence shown here is derived from an EMBL/GenBank/DDBJ whole genome shotgun (WGS) entry which is preliminary data.</text>
</comment>
<dbReference type="Proteomes" id="UP001211907">
    <property type="component" value="Unassembled WGS sequence"/>
</dbReference>
<feature type="region of interest" description="Disordered" evidence="1">
    <location>
        <begin position="38"/>
        <end position="64"/>
    </location>
</feature>
<proteinExistence type="predicted"/>
<feature type="transmembrane region" description="Helical" evidence="2">
    <location>
        <begin position="148"/>
        <end position="175"/>
    </location>
</feature>
<dbReference type="AlphaFoldDB" id="A0AAD5SUY5"/>
<feature type="transmembrane region" description="Helical" evidence="2">
    <location>
        <begin position="235"/>
        <end position="257"/>
    </location>
</feature>